<comment type="similarity">
    <text evidence="3">Belongs to the acetyltransferase family. RimJ subfamily.</text>
</comment>
<dbReference type="Gene3D" id="3.40.630.30">
    <property type="match status" value="1"/>
</dbReference>
<accession>A0A6T9Y053</accession>
<name>A0A6T9Y053_ALTMA</name>
<dbReference type="InterPro" id="IPR016181">
    <property type="entry name" value="Acyl_CoA_acyltransferase"/>
</dbReference>
<evidence type="ECO:0000313" key="6">
    <source>
        <dbReference type="Proteomes" id="UP000509458"/>
    </source>
</evidence>
<evidence type="ECO:0000256" key="3">
    <source>
        <dbReference type="ARBA" id="ARBA00038502"/>
    </source>
</evidence>
<dbReference type="Proteomes" id="UP000509458">
    <property type="component" value="Chromosome"/>
</dbReference>
<dbReference type="InterPro" id="IPR000182">
    <property type="entry name" value="GNAT_dom"/>
</dbReference>
<reference evidence="5 6" key="1">
    <citation type="submission" date="2020-06" db="EMBL/GenBank/DDBJ databases">
        <authorList>
            <person name="Duchaud E."/>
        </authorList>
    </citation>
    <scope>NUCLEOTIDE SEQUENCE [LARGE SCALE GENOMIC DNA]</scope>
    <source>
        <strain evidence="5">Alteromonas fortis</strain>
    </source>
</reference>
<feature type="domain" description="N-acetyltransferase" evidence="4">
    <location>
        <begin position="2"/>
        <end position="162"/>
    </location>
</feature>
<dbReference type="PANTHER" id="PTHR43792">
    <property type="entry name" value="GNAT FAMILY, PUTATIVE (AFU_ORTHOLOGUE AFUA_3G00765)-RELATED-RELATED"/>
    <property type="match status" value="1"/>
</dbReference>
<dbReference type="PANTHER" id="PTHR43792:SF8">
    <property type="entry name" value="[RIBOSOMAL PROTEIN US5]-ALANINE N-ACETYLTRANSFERASE"/>
    <property type="match status" value="1"/>
</dbReference>
<keyword evidence="2" id="KW-0012">Acyltransferase</keyword>
<proteinExistence type="inferred from homology"/>
<dbReference type="GO" id="GO:0016747">
    <property type="term" value="F:acyltransferase activity, transferring groups other than amino-acyl groups"/>
    <property type="evidence" value="ECO:0007669"/>
    <property type="project" value="InterPro"/>
</dbReference>
<evidence type="ECO:0000256" key="1">
    <source>
        <dbReference type="ARBA" id="ARBA00022679"/>
    </source>
</evidence>
<protein>
    <submittedName>
        <fullName evidence="5">Acetyltransferase</fullName>
    </submittedName>
</protein>
<evidence type="ECO:0000313" key="5">
    <source>
        <dbReference type="EMBL" id="CAB9494497.1"/>
    </source>
</evidence>
<gene>
    <name evidence="5" type="ORF">ALFOR1_31487</name>
</gene>
<sequence>MITLRDFKMGDVGRLVDILNQPSVTQYLSTKIPNPYTKEDAMWWVQEGSTQGFIRAVEYEGELVGCIGVNPGDFEYERSGEVGYWLCTSHWRKGIMREALRQIIALTFSNTNIERIFACVFSSNFASQKLLLNAGFKQEAILQRAIFKDGQFYDSHIFATLK</sequence>
<keyword evidence="1 5" id="KW-0808">Transferase</keyword>
<organism evidence="5 6">
    <name type="scientific">Alteromonas macleodii</name>
    <name type="common">Pseudoalteromonas macleodii</name>
    <dbReference type="NCBI Taxonomy" id="28108"/>
    <lineage>
        <taxon>Bacteria</taxon>
        <taxon>Pseudomonadati</taxon>
        <taxon>Pseudomonadota</taxon>
        <taxon>Gammaproteobacteria</taxon>
        <taxon>Alteromonadales</taxon>
        <taxon>Alteromonadaceae</taxon>
        <taxon>Alteromonas/Salinimonas group</taxon>
        <taxon>Alteromonas</taxon>
    </lineage>
</organism>
<dbReference type="SUPFAM" id="SSF55729">
    <property type="entry name" value="Acyl-CoA N-acyltransferases (Nat)"/>
    <property type="match status" value="1"/>
</dbReference>
<dbReference type="InterPro" id="IPR051531">
    <property type="entry name" value="N-acetyltransferase"/>
</dbReference>
<dbReference type="PROSITE" id="PS51186">
    <property type="entry name" value="GNAT"/>
    <property type="match status" value="1"/>
</dbReference>
<dbReference type="EMBL" id="LR812090">
    <property type="protein sequence ID" value="CAB9494497.1"/>
    <property type="molecule type" value="Genomic_DNA"/>
</dbReference>
<dbReference type="Pfam" id="PF13302">
    <property type="entry name" value="Acetyltransf_3"/>
    <property type="match status" value="1"/>
</dbReference>
<evidence type="ECO:0000259" key="4">
    <source>
        <dbReference type="PROSITE" id="PS51186"/>
    </source>
</evidence>
<dbReference type="AlphaFoldDB" id="A0A6T9Y053"/>
<dbReference type="RefSeq" id="WP_179983849.1">
    <property type="nucleotide sequence ID" value="NZ_LR812090.1"/>
</dbReference>
<evidence type="ECO:0000256" key="2">
    <source>
        <dbReference type="ARBA" id="ARBA00023315"/>
    </source>
</evidence>